<dbReference type="EMBL" id="JABANM010003291">
    <property type="protein sequence ID" value="KAF4751116.1"/>
    <property type="molecule type" value="Genomic_DNA"/>
</dbReference>
<sequence>MTGPQPLLPIARSRSPYSHSPTWGSASPTSSSPLASRRPRSPAMNSSFDVSSLAGPSSMRRSLSSATTSSAAALSSELLSQTARHAKEVRGAVGESMQLRQIMEKQEKKISFLIGELKATRAKLNKNEAELQSALVSLDRLLVERKDFEQQLAEGKSINRRLDAQIESLQEELSRLRSAASRGYADQSCASPRDDSPRSTRSNGDRARAKAALIEAENLRLKEDLNRMEMEAAVLKRALVLRSHELHVSMNDMQETARYHVETQQMRDEAVRARDEIDSLRGDCGTYRAEIDRLKSEVNHLSSSLSKSEEACRGIEKERDQAKQEAHLAALERMSVMNRAGHLPAQLDEAREKIRQLEEELSRKTGELSGLTTSLSAAASEWSHERTLLTSKIDKYEELLTEMGDERRHLRDDLDKARMENARLAADFKDSSEKATANEIAANASREQLSALESQIDGLRRDVIANTTEMKRRDADARRLKAEVTRGHQLVRAASGRDRSEELVNELREGLARKEEELRKLRHEQYSLESSLVNRVSDLRGQLDAALSGRRVSVTAESDESRVTELQREHSRLKSSFNFTSHVRSNQHPHLKPTSSRR</sequence>
<feature type="region of interest" description="Disordered" evidence="2">
    <location>
        <begin position="182"/>
        <end position="208"/>
    </location>
</feature>
<feature type="compositionally biased region" description="Polar residues" evidence="2">
    <location>
        <begin position="15"/>
        <end position="24"/>
    </location>
</feature>
<feature type="compositionally biased region" description="Basic and acidic residues" evidence="2">
    <location>
        <begin position="559"/>
        <end position="572"/>
    </location>
</feature>
<accession>A0A7J6U307</accession>
<feature type="coiled-coil region" evidence="1">
    <location>
        <begin position="497"/>
        <end position="531"/>
    </location>
</feature>
<feature type="coiled-coil region" evidence="1">
    <location>
        <begin position="211"/>
        <end position="238"/>
    </location>
</feature>
<comment type="caution">
    <text evidence="3">The sequence shown here is derived from an EMBL/GenBank/DDBJ whole genome shotgun (WGS) entry which is preliminary data.</text>
</comment>
<name>A0A7J6U307_PEROL</name>
<feature type="region of interest" description="Disordered" evidence="2">
    <location>
        <begin position="557"/>
        <end position="598"/>
    </location>
</feature>
<evidence type="ECO:0000313" key="4">
    <source>
        <dbReference type="Proteomes" id="UP000574390"/>
    </source>
</evidence>
<dbReference type="Gene3D" id="1.10.287.1490">
    <property type="match status" value="1"/>
</dbReference>
<organism evidence="3 4">
    <name type="scientific">Perkinsus olseni</name>
    <name type="common">Perkinsus atlanticus</name>
    <dbReference type="NCBI Taxonomy" id="32597"/>
    <lineage>
        <taxon>Eukaryota</taxon>
        <taxon>Sar</taxon>
        <taxon>Alveolata</taxon>
        <taxon>Perkinsozoa</taxon>
        <taxon>Perkinsea</taxon>
        <taxon>Perkinsida</taxon>
        <taxon>Perkinsidae</taxon>
        <taxon>Perkinsus</taxon>
    </lineage>
</organism>
<feature type="compositionally biased region" description="Polar residues" evidence="2">
    <location>
        <begin position="574"/>
        <end position="584"/>
    </location>
</feature>
<dbReference type="Proteomes" id="UP000574390">
    <property type="component" value="Unassembled WGS sequence"/>
</dbReference>
<protein>
    <submittedName>
        <fullName evidence="3">Uncharacterized protein</fullName>
    </submittedName>
</protein>
<feature type="coiled-coil region" evidence="1">
    <location>
        <begin position="263"/>
        <end position="462"/>
    </location>
</feature>
<evidence type="ECO:0000256" key="2">
    <source>
        <dbReference type="SAM" id="MobiDB-lite"/>
    </source>
</evidence>
<gene>
    <name evidence="3" type="ORF">FOZ62_013434</name>
</gene>
<feature type="compositionally biased region" description="Basic residues" evidence="2">
    <location>
        <begin position="585"/>
        <end position="598"/>
    </location>
</feature>
<feature type="region of interest" description="Disordered" evidence="2">
    <location>
        <begin position="1"/>
        <end position="65"/>
    </location>
</feature>
<proteinExistence type="predicted"/>
<reference evidence="3 4" key="1">
    <citation type="submission" date="2020-04" db="EMBL/GenBank/DDBJ databases">
        <title>Perkinsus olseni comparative genomics.</title>
        <authorList>
            <person name="Bogema D.R."/>
        </authorList>
    </citation>
    <scope>NUCLEOTIDE SEQUENCE [LARGE SCALE GENOMIC DNA]</scope>
    <source>
        <strain evidence="3">ATCC PRA-205</strain>
    </source>
</reference>
<evidence type="ECO:0000256" key="1">
    <source>
        <dbReference type="SAM" id="Coils"/>
    </source>
</evidence>
<keyword evidence="1" id="KW-0175">Coiled coil</keyword>
<feature type="compositionally biased region" description="Basic and acidic residues" evidence="2">
    <location>
        <begin position="192"/>
        <end position="208"/>
    </location>
</feature>
<evidence type="ECO:0000313" key="3">
    <source>
        <dbReference type="EMBL" id="KAF4751116.1"/>
    </source>
</evidence>
<feature type="compositionally biased region" description="Low complexity" evidence="2">
    <location>
        <begin position="25"/>
        <end position="36"/>
    </location>
</feature>
<feature type="coiled-coil region" evidence="1">
    <location>
        <begin position="103"/>
        <end position="179"/>
    </location>
</feature>
<dbReference type="AlphaFoldDB" id="A0A7J6U307"/>